<keyword evidence="3 5" id="KW-0560">Oxidoreductase</keyword>
<keyword evidence="2 5" id="KW-0479">Metal-binding</keyword>
<dbReference type="PANTHER" id="PTHR10543">
    <property type="entry name" value="BETA-CAROTENE DIOXYGENASE"/>
    <property type="match status" value="1"/>
</dbReference>
<dbReference type="InterPro" id="IPR004294">
    <property type="entry name" value="Carotenoid_Oase"/>
</dbReference>
<evidence type="ECO:0000256" key="1">
    <source>
        <dbReference type="ARBA" id="ARBA00006787"/>
    </source>
</evidence>
<evidence type="ECO:0000313" key="7">
    <source>
        <dbReference type="EMBL" id="MBB4703689.1"/>
    </source>
</evidence>
<gene>
    <name evidence="7" type="ORF">BJ982_005233</name>
</gene>
<evidence type="ECO:0000256" key="2">
    <source>
        <dbReference type="ARBA" id="ARBA00022723"/>
    </source>
</evidence>
<comment type="cofactor">
    <cofactor evidence="5">
        <name>Fe(2+)</name>
        <dbReference type="ChEBI" id="CHEBI:29033"/>
    </cofactor>
    <text evidence="5">Binds 1 Fe(2+) ion per subunit.</text>
</comment>
<dbReference type="RefSeq" id="WP_184884265.1">
    <property type="nucleotide sequence ID" value="NZ_BOOV01000001.1"/>
</dbReference>
<evidence type="ECO:0000256" key="3">
    <source>
        <dbReference type="ARBA" id="ARBA00023002"/>
    </source>
</evidence>
<proteinExistence type="inferred from homology"/>
<keyword evidence="8" id="KW-1185">Reference proteome</keyword>
<feature type="region of interest" description="Disordered" evidence="6">
    <location>
        <begin position="71"/>
        <end position="93"/>
    </location>
</feature>
<evidence type="ECO:0000256" key="5">
    <source>
        <dbReference type="RuleBase" id="RU364048"/>
    </source>
</evidence>
<reference evidence="7 8" key="1">
    <citation type="submission" date="2020-08" db="EMBL/GenBank/DDBJ databases">
        <title>Sequencing the genomes of 1000 actinobacteria strains.</title>
        <authorList>
            <person name="Klenk H.-P."/>
        </authorList>
    </citation>
    <scope>NUCLEOTIDE SEQUENCE [LARGE SCALE GENOMIC DNA]</scope>
    <source>
        <strain evidence="7 8">DSM 45784</strain>
    </source>
</reference>
<keyword evidence="5 7" id="KW-0223">Dioxygenase</keyword>
<keyword evidence="4 5" id="KW-0408">Iron</keyword>
<organism evidence="7 8">
    <name type="scientific">Sphaerisporangium siamense</name>
    <dbReference type="NCBI Taxonomy" id="795645"/>
    <lineage>
        <taxon>Bacteria</taxon>
        <taxon>Bacillati</taxon>
        <taxon>Actinomycetota</taxon>
        <taxon>Actinomycetes</taxon>
        <taxon>Streptosporangiales</taxon>
        <taxon>Streptosporangiaceae</taxon>
        <taxon>Sphaerisporangium</taxon>
    </lineage>
</organism>
<dbReference type="Pfam" id="PF03055">
    <property type="entry name" value="RPE65"/>
    <property type="match status" value="1"/>
</dbReference>
<evidence type="ECO:0000256" key="4">
    <source>
        <dbReference type="ARBA" id="ARBA00023004"/>
    </source>
</evidence>
<evidence type="ECO:0000256" key="6">
    <source>
        <dbReference type="SAM" id="MobiDB-lite"/>
    </source>
</evidence>
<comment type="similarity">
    <text evidence="1 5">Belongs to the carotenoid oxygenase family.</text>
</comment>
<dbReference type="PANTHER" id="PTHR10543:SF89">
    <property type="entry name" value="CAROTENOID 9,10(9',10')-CLEAVAGE DIOXYGENASE 1"/>
    <property type="match status" value="1"/>
</dbReference>
<sequence>MTVTERSMAITPVTAPAFPGRDEPLRVDGVIPAELDGAFVRSGPHPGGDGGSALVSGVRLSGGAAQWLRVSGEGVPSRPPAAWRGTDGRDGTVSAAPAVRDRITGEWHTVATRPGRDHAEHVVIGADGRVRAARSFPLAGAPLMTAVALTDRYVVVFDLPVVYDHAAALVGARSPYRARPERPARLGLLPRTGGEARWFTIEACRVTQVVNAYDDGPRVVVDAVRHDLSETAPAGSPTGSAVRRWTLDAVTGDVTERTLAEGLVHGAVDGRLDGRRHQMVFGVTAGGRALAGHDLAAGGGRARELAPGWTADRPVFAPRGAGEGNGWLLVLATDAAHGRAALLILDALNLGGRPQAVVHLPVAPPPADQAAWVTAPPSARGLVSRNMSTPAA</sequence>
<dbReference type="EMBL" id="JACHND010000001">
    <property type="protein sequence ID" value="MBB4703689.1"/>
    <property type="molecule type" value="Genomic_DNA"/>
</dbReference>
<name>A0A7W7GCN4_9ACTN</name>
<dbReference type="AlphaFoldDB" id="A0A7W7GCN4"/>
<dbReference type="Proteomes" id="UP000542210">
    <property type="component" value="Unassembled WGS sequence"/>
</dbReference>
<comment type="caution">
    <text evidence="7">The sequence shown here is derived from an EMBL/GenBank/DDBJ whole genome shotgun (WGS) entry which is preliminary data.</text>
</comment>
<dbReference type="EC" id="1.13.11.-" evidence="5"/>
<protein>
    <recommendedName>
        <fullName evidence="5">Dioxygenase</fullName>
        <ecNumber evidence="5">1.13.11.-</ecNumber>
    </recommendedName>
</protein>
<accession>A0A7W7GCN4</accession>
<dbReference type="GO" id="GO:0016121">
    <property type="term" value="P:carotene catabolic process"/>
    <property type="evidence" value="ECO:0007669"/>
    <property type="project" value="TreeGrafter"/>
</dbReference>
<dbReference type="GO" id="GO:0010436">
    <property type="term" value="F:carotenoid dioxygenase activity"/>
    <property type="evidence" value="ECO:0007669"/>
    <property type="project" value="TreeGrafter"/>
</dbReference>
<dbReference type="GO" id="GO:0046872">
    <property type="term" value="F:metal ion binding"/>
    <property type="evidence" value="ECO:0007669"/>
    <property type="project" value="UniProtKB-KW"/>
</dbReference>
<evidence type="ECO:0000313" key="8">
    <source>
        <dbReference type="Proteomes" id="UP000542210"/>
    </source>
</evidence>